<dbReference type="RefSeq" id="WP_204414741.1">
    <property type="nucleotide sequence ID" value="NZ_JAFBED010000003.1"/>
</dbReference>
<proteinExistence type="predicted"/>
<organism evidence="2 3">
    <name type="scientific">Sutcliffiella tianshenii</name>
    <dbReference type="NCBI Taxonomy" id="1463404"/>
    <lineage>
        <taxon>Bacteria</taxon>
        <taxon>Bacillati</taxon>
        <taxon>Bacillota</taxon>
        <taxon>Bacilli</taxon>
        <taxon>Bacillales</taxon>
        <taxon>Bacillaceae</taxon>
        <taxon>Sutcliffiella</taxon>
    </lineage>
</organism>
<evidence type="ECO:0000313" key="2">
    <source>
        <dbReference type="EMBL" id="MBM7619590.1"/>
    </source>
</evidence>
<reference evidence="2 3" key="1">
    <citation type="submission" date="2021-01" db="EMBL/GenBank/DDBJ databases">
        <title>Genomic Encyclopedia of Type Strains, Phase IV (KMG-IV): sequencing the most valuable type-strain genomes for metagenomic binning, comparative biology and taxonomic classification.</title>
        <authorList>
            <person name="Goeker M."/>
        </authorList>
    </citation>
    <scope>NUCLEOTIDE SEQUENCE [LARGE SCALE GENOMIC DNA]</scope>
    <source>
        <strain evidence="2 3">DSM 25879</strain>
    </source>
</reference>
<gene>
    <name evidence="2" type="ORF">JOC95_001442</name>
</gene>
<accession>A0ABS2NY62</accession>
<feature type="coiled-coil region" evidence="1">
    <location>
        <begin position="21"/>
        <end position="72"/>
    </location>
</feature>
<dbReference type="EMBL" id="JAFBED010000003">
    <property type="protein sequence ID" value="MBM7619590.1"/>
    <property type="molecule type" value="Genomic_DNA"/>
</dbReference>
<name>A0ABS2NY62_9BACI</name>
<evidence type="ECO:0000256" key="1">
    <source>
        <dbReference type="SAM" id="Coils"/>
    </source>
</evidence>
<evidence type="ECO:0000313" key="3">
    <source>
        <dbReference type="Proteomes" id="UP000737402"/>
    </source>
</evidence>
<keyword evidence="1" id="KW-0175">Coiled coil</keyword>
<comment type="caution">
    <text evidence="2">The sequence shown here is derived from an EMBL/GenBank/DDBJ whole genome shotgun (WGS) entry which is preliminary data.</text>
</comment>
<sequence length="83" mass="9946">MDRFDLAVAEQLKTMDRLLFLQSEIERCQKVERQLSEIQEAANMLRELKKDISQLKEDLRDIQLVFENQTEEAIKSYHFQESN</sequence>
<dbReference type="Pfam" id="PF14182">
    <property type="entry name" value="YgaB"/>
    <property type="match status" value="1"/>
</dbReference>
<keyword evidence="3" id="KW-1185">Reference proteome</keyword>
<dbReference type="InterPro" id="IPR025572">
    <property type="entry name" value="YgaB"/>
</dbReference>
<protein>
    <submittedName>
        <fullName evidence="2">Dinucleotide-utilizing enzyme</fullName>
    </submittedName>
</protein>
<dbReference type="Proteomes" id="UP000737402">
    <property type="component" value="Unassembled WGS sequence"/>
</dbReference>